<evidence type="ECO:0000313" key="2">
    <source>
        <dbReference type="EMBL" id="QXI36578.1"/>
    </source>
</evidence>
<evidence type="ECO:0000313" key="3">
    <source>
        <dbReference type="Proteomes" id="UP000633418"/>
    </source>
</evidence>
<dbReference type="AlphaFoldDB" id="A0A9E6TUS7"/>
<dbReference type="KEGG" id="pxn:HU772_014580"/>
<reference evidence="2 3" key="2">
    <citation type="journal article" date="2021" name="Microorganisms">
        <title>The Ever-Expanding Pseudomonas Genus: Description of 43 New Species and Partition of the Pseudomonas putida Group.</title>
        <authorList>
            <person name="Girard L."/>
            <person name="Lood C."/>
            <person name="Hofte M."/>
            <person name="Vandamme P."/>
            <person name="Rokni-Zadeh H."/>
            <person name="van Noort V."/>
            <person name="Lavigne R."/>
            <person name="De Mot R."/>
        </authorList>
    </citation>
    <scope>NUCLEOTIDE SEQUENCE [LARGE SCALE GENOMIC DNA]</scope>
    <source>
        <strain evidence="2 3">RW9S1A</strain>
    </source>
</reference>
<evidence type="ECO:0008006" key="4">
    <source>
        <dbReference type="Google" id="ProtNLM"/>
    </source>
</evidence>
<dbReference type="PROSITE" id="PS51257">
    <property type="entry name" value="PROKAR_LIPOPROTEIN"/>
    <property type="match status" value="1"/>
</dbReference>
<dbReference type="EMBL" id="CP077095">
    <property type="protein sequence ID" value="QXI36578.1"/>
    <property type="molecule type" value="Genomic_DNA"/>
</dbReference>
<dbReference type="RefSeq" id="WP_186654210.1">
    <property type="nucleotide sequence ID" value="NZ_CP077095.1"/>
</dbReference>
<accession>A0A9E6TUS7</accession>
<dbReference type="Proteomes" id="UP000633418">
    <property type="component" value="Chromosome"/>
</dbReference>
<keyword evidence="1" id="KW-0732">Signal</keyword>
<evidence type="ECO:0000256" key="1">
    <source>
        <dbReference type="SAM" id="SignalP"/>
    </source>
</evidence>
<organism evidence="2 3">
    <name type="scientific">Pseudomonas xantholysinigenes</name>
    <dbReference type="NCBI Taxonomy" id="2745490"/>
    <lineage>
        <taxon>Bacteria</taxon>
        <taxon>Pseudomonadati</taxon>
        <taxon>Pseudomonadota</taxon>
        <taxon>Gammaproteobacteria</taxon>
        <taxon>Pseudomonadales</taxon>
        <taxon>Pseudomonadaceae</taxon>
        <taxon>Pseudomonas</taxon>
    </lineage>
</organism>
<keyword evidence="3" id="KW-1185">Reference proteome</keyword>
<protein>
    <recommendedName>
        <fullName evidence="4">Lipoprotein</fullName>
    </recommendedName>
</protein>
<gene>
    <name evidence="2" type="ORF">HU772_014580</name>
</gene>
<name>A0A9E6TUS7_9PSED</name>
<sequence>MPNLHRPTLALLALLTLMGCSQKTTATPAVDAPTMAAFIAGMQNALSSRLNAANQGTLVGAVTLRLSLDRNSRPIACKAVPSSPQIARLLPADAIVSDFAALARLAERECWLTTYPPVPEGLFEHDQVEVAAPLVLMPRPTWTTSSRPDRP</sequence>
<proteinExistence type="predicted"/>
<feature type="chain" id="PRO_5038783193" description="Lipoprotein" evidence="1">
    <location>
        <begin position="27"/>
        <end position="151"/>
    </location>
</feature>
<feature type="signal peptide" evidence="1">
    <location>
        <begin position="1"/>
        <end position="26"/>
    </location>
</feature>
<reference evidence="2 3" key="1">
    <citation type="journal article" date="2020" name="Microorganisms">
        <title>Reliable Identification of Environmental Pseudomonas Isolates Using the rpoD Gene.</title>
        <authorList>
            <consortium name="The Broad Institute Genome Sequencing Platform"/>
            <person name="Girard L."/>
            <person name="Lood C."/>
            <person name="Rokni-Zadeh H."/>
            <person name="van Noort V."/>
            <person name="Lavigne R."/>
            <person name="De Mot R."/>
        </authorList>
    </citation>
    <scope>NUCLEOTIDE SEQUENCE [LARGE SCALE GENOMIC DNA]</scope>
    <source>
        <strain evidence="2 3">RW9S1A</strain>
    </source>
</reference>